<dbReference type="AlphaFoldDB" id="A0A396H7Q1"/>
<proteinExistence type="predicted"/>
<gene>
    <name evidence="2" type="ORF">MtrunA17_Chr7g0267821</name>
</gene>
<keyword evidence="1" id="KW-0472">Membrane</keyword>
<comment type="caution">
    <text evidence="2">The sequence shown here is derived from an EMBL/GenBank/DDBJ whole genome shotgun (WGS) entry which is preliminary data.</text>
</comment>
<evidence type="ECO:0008006" key="4">
    <source>
        <dbReference type="Google" id="ProtNLM"/>
    </source>
</evidence>
<dbReference type="Proteomes" id="UP000265566">
    <property type="component" value="Chromosome 7"/>
</dbReference>
<keyword evidence="1" id="KW-0812">Transmembrane</keyword>
<feature type="transmembrane region" description="Helical" evidence="1">
    <location>
        <begin position="20"/>
        <end position="43"/>
    </location>
</feature>
<organism evidence="2 3">
    <name type="scientific">Medicago truncatula</name>
    <name type="common">Barrel medic</name>
    <name type="synonym">Medicago tribuloides</name>
    <dbReference type="NCBI Taxonomy" id="3880"/>
    <lineage>
        <taxon>Eukaryota</taxon>
        <taxon>Viridiplantae</taxon>
        <taxon>Streptophyta</taxon>
        <taxon>Embryophyta</taxon>
        <taxon>Tracheophyta</taxon>
        <taxon>Spermatophyta</taxon>
        <taxon>Magnoliopsida</taxon>
        <taxon>eudicotyledons</taxon>
        <taxon>Gunneridae</taxon>
        <taxon>Pentapetalae</taxon>
        <taxon>rosids</taxon>
        <taxon>fabids</taxon>
        <taxon>Fabales</taxon>
        <taxon>Fabaceae</taxon>
        <taxon>Papilionoideae</taxon>
        <taxon>50 kb inversion clade</taxon>
        <taxon>NPAAA clade</taxon>
        <taxon>Hologalegina</taxon>
        <taxon>IRL clade</taxon>
        <taxon>Trifolieae</taxon>
        <taxon>Medicago</taxon>
    </lineage>
</organism>
<protein>
    <recommendedName>
        <fullName evidence="4">Transmembrane protein</fullName>
    </recommendedName>
</protein>
<dbReference type="EMBL" id="PSQE01000007">
    <property type="protein sequence ID" value="RHN48818.1"/>
    <property type="molecule type" value="Genomic_DNA"/>
</dbReference>
<accession>A0A396H7Q1</accession>
<dbReference type="Gramene" id="rna43573">
    <property type="protein sequence ID" value="RHN48818.1"/>
    <property type="gene ID" value="gene43573"/>
</dbReference>
<keyword evidence="1" id="KW-1133">Transmembrane helix</keyword>
<name>A0A396H7Q1_MEDTR</name>
<sequence>MHVNKLSSEQIKWNNTNNGYGIVLLVCKLTIHQVYITSLFFYYNFFFSIFKRLVEKAIS</sequence>
<evidence type="ECO:0000256" key="1">
    <source>
        <dbReference type="SAM" id="Phobius"/>
    </source>
</evidence>
<evidence type="ECO:0000313" key="2">
    <source>
        <dbReference type="EMBL" id="RHN48818.1"/>
    </source>
</evidence>
<reference evidence="3" key="1">
    <citation type="journal article" date="2018" name="Nat. Plants">
        <title>Whole-genome landscape of Medicago truncatula symbiotic genes.</title>
        <authorList>
            <person name="Pecrix Y."/>
            <person name="Staton S.E."/>
            <person name="Sallet E."/>
            <person name="Lelandais-Briere C."/>
            <person name="Moreau S."/>
            <person name="Carrere S."/>
            <person name="Blein T."/>
            <person name="Jardinaud M.F."/>
            <person name="Latrasse D."/>
            <person name="Zouine M."/>
            <person name="Zahm M."/>
            <person name="Kreplak J."/>
            <person name="Mayjonade B."/>
            <person name="Satge C."/>
            <person name="Perez M."/>
            <person name="Cauet S."/>
            <person name="Marande W."/>
            <person name="Chantry-Darmon C."/>
            <person name="Lopez-Roques C."/>
            <person name="Bouchez O."/>
            <person name="Berard A."/>
            <person name="Debelle F."/>
            <person name="Munos S."/>
            <person name="Bendahmane A."/>
            <person name="Berges H."/>
            <person name="Niebel A."/>
            <person name="Buitink J."/>
            <person name="Frugier F."/>
            <person name="Benhamed M."/>
            <person name="Crespi M."/>
            <person name="Gouzy J."/>
            <person name="Gamas P."/>
        </authorList>
    </citation>
    <scope>NUCLEOTIDE SEQUENCE [LARGE SCALE GENOMIC DNA]</scope>
    <source>
        <strain evidence="3">cv. Jemalong A17</strain>
    </source>
</reference>
<evidence type="ECO:0000313" key="3">
    <source>
        <dbReference type="Proteomes" id="UP000265566"/>
    </source>
</evidence>